<keyword evidence="5" id="KW-1185">Reference proteome</keyword>
<name>A0A4V3XJW6_9RHOB</name>
<feature type="domain" description="Double zinc ribbon" evidence="3">
    <location>
        <begin position="2"/>
        <end position="46"/>
    </location>
</feature>
<reference evidence="4 5" key="1">
    <citation type="submission" date="2019-04" db="EMBL/GenBank/DDBJ databases">
        <title>Shimia ponticola sp. nov., isolated from seawater.</title>
        <authorList>
            <person name="Kim Y.-O."/>
            <person name="Yoon J.-H."/>
        </authorList>
    </citation>
    <scope>NUCLEOTIDE SEQUENCE [LARGE SCALE GENOMIC DNA]</scope>
    <source>
        <strain evidence="4 5">MYP11</strain>
    </source>
</reference>
<dbReference type="Pfam" id="PF00156">
    <property type="entry name" value="Pribosyltran"/>
    <property type="match status" value="1"/>
</dbReference>
<evidence type="ECO:0000256" key="1">
    <source>
        <dbReference type="ARBA" id="ARBA00008007"/>
    </source>
</evidence>
<dbReference type="PANTHER" id="PTHR47505:SF1">
    <property type="entry name" value="DNA UTILIZATION PROTEIN YHGH"/>
    <property type="match status" value="1"/>
</dbReference>
<dbReference type="InterPro" id="IPR000836">
    <property type="entry name" value="PRTase_dom"/>
</dbReference>
<dbReference type="SUPFAM" id="SSF53271">
    <property type="entry name" value="PRTase-like"/>
    <property type="match status" value="1"/>
</dbReference>
<dbReference type="EMBL" id="SRKY01000005">
    <property type="protein sequence ID" value="THH34673.1"/>
    <property type="molecule type" value="Genomic_DNA"/>
</dbReference>
<evidence type="ECO:0000313" key="5">
    <source>
        <dbReference type="Proteomes" id="UP000306602"/>
    </source>
</evidence>
<evidence type="ECO:0000259" key="2">
    <source>
        <dbReference type="Pfam" id="PF00156"/>
    </source>
</evidence>
<dbReference type="InterPro" id="IPR051910">
    <property type="entry name" value="ComF/GntX_DNA_util-trans"/>
</dbReference>
<evidence type="ECO:0000259" key="3">
    <source>
        <dbReference type="Pfam" id="PF18912"/>
    </source>
</evidence>
<feature type="domain" description="Phosphoribosyltransferase" evidence="2">
    <location>
        <begin position="122"/>
        <end position="215"/>
    </location>
</feature>
<dbReference type="Gene3D" id="3.40.50.2020">
    <property type="match status" value="1"/>
</dbReference>
<comment type="similarity">
    <text evidence="1">Belongs to the ComF/GntX family.</text>
</comment>
<organism evidence="4 5">
    <name type="scientific">Aliishimia ponticola</name>
    <dbReference type="NCBI Taxonomy" id="2499833"/>
    <lineage>
        <taxon>Bacteria</taxon>
        <taxon>Pseudomonadati</taxon>
        <taxon>Pseudomonadota</taxon>
        <taxon>Alphaproteobacteria</taxon>
        <taxon>Rhodobacterales</taxon>
        <taxon>Paracoccaceae</taxon>
        <taxon>Aliishimia</taxon>
    </lineage>
</organism>
<sequence length="220" mass="24248">MVESEFALCGACWAKLPLISGPVCQSCGVPVLSRDPEDDTKCDDCQKLARPWSQGRSAMLYRDMGRTLVLRLKHADRHDVAVTAATWLAQAARPLLQEDTVIVPVPLHWQRLVQRRYNQSALLAQHLALRVSRRAVLDGLVRMRRTKPLDGANVTERFERLSGVIIPNSQRTKYLTGKPVLLVDDVMTSGATLAAATEGCLAAGARRVDVLTLARVAKDD</sequence>
<dbReference type="InterPro" id="IPR029057">
    <property type="entry name" value="PRTase-like"/>
</dbReference>
<comment type="caution">
    <text evidence="4">The sequence shown here is derived from an EMBL/GenBank/DDBJ whole genome shotgun (WGS) entry which is preliminary data.</text>
</comment>
<evidence type="ECO:0000313" key="4">
    <source>
        <dbReference type="EMBL" id="THH34673.1"/>
    </source>
</evidence>
<dbReference type="Pfam" id="PF18912">
    <property type="entry name" value="DZR_2"/>
    <property type="match status" value="1"/>
</dbReference>
<proteinExistence type="inferred from homology"/>
<dbReference type="OrthoDB" id="9779910at2"/>
<accession>A0A4V3XJW6</accession>
<gene>
    <name evidence="4" type="ORF">E4Z66_17015</name>
</gene>
<dbReference type="CDD" id="cd06223">
    <property type="entry name" value="PRTases_typeI"/>
    <property type="match status" value="1"/>
</dbReference>
<protein>
    <submittedName>
        <fullName evidence="4">ComF family protein</fullName>
    </submittedName>
</protein>
<dbReference type="AlphaFoldDB" id="A0A4V3XJW6"/>
<dbReference type="Proteomes" id="UP000306602">
    <property type="component" value="Unassembled WGS sequence"/>
</dbReference>
<dbReference type="PANTHER" id="PTHR47505">
    <property type="entry name" value="DNA UTILIZATION PROTEIN YHGH"/>
    <property type="match status" value="1"/>
</dbReference>
<dbReference type="InterPro" id="IPR044005">
    <property type="entry name" value="DZR_2"/>
</dbReference>